<feature type="transmembrane region" description="Helical" evidence="10">
    <location>
        <begin position="155"/>
        <end position="179"/>
    </location>
</feature>
<feature type="transmembrane region" description="Helical" evidence="10">
    <location>
        <begin position="358"/>
        <end position="379"/>
    </location>
</feature>
<evidence type="ECO:0000313" key="14">
    <source>
        <dbReference type="Proteomes" id="UP001602058"/>
    </source>
</evidence>
<feature type="domain" description="Major facilitator superfamily (MFS) profile" evidence="11">
    <location>
        <begin position="61"/>
        <end position="474"/>
    </location>
</feature>
<dbReference type="SUPFAM" id="SSF52540">
    <property type="entry name" value="P-loop containing nucleoside triphosphate hydrolases"/>
    <property type="match status" value="1"/>
</dbReference>
<comment type="subcellular location">
    <subcellularLocation>
        <location evidence="1">Cell membrane</location>
        <topology evidence="1">Multi-pass membrane protein</topology>
    </subcellularLocation>
</comment>
<dbReference type="PROSITE" id="PS50893">
    <property type="entry name" value="ABC_TRANSPORTER_2"/>
    <property type="match status" value="1"/>
</dbReference>
<feature type="transmembrane region" description="Helical" evidence="10">
    <location>
        <begin position="327"/>
        <end position="346"/>
    </location>
</feature>
<dbReference type="SUPFAM" id="SSF103473">
    <property type="entry name" value="MFS general substrate transporter"/>
    <property type="match status" value="1"/>
</dbReference>
<evidence type="ECO:0000256" key="9">
    <source>
        <dbReference type="ARBA" id="ARBA00023136"/>
    </source>
</evidence>
<dbReference type="InterPro" id="IPR017871">
    <property type="entry name" value="ABC_transporter-like_CS"/>
</dbReference>
<evidence type="ECO:0000259" key="11">
    <source>
        <dbReference type="PROSITE" id="PS50850"/>
    </source>
</evidence>
<protein>
    <submittedName>
        <fullName evidence="13">ATP-binding protein</fullName>
    </submittedName>
</protein>
<dbReference type="PANTHER" id="PTHR43820">
    <property type="entry name" value="HIGH-AFFINITY BRANCHED-CHAIN AMINO ACID TRANSPORT ATP-BINDING PROTEIN LIVF"/>
    <property type="match status" value="1"/>
</dbReference>
<feature type="domain" description="ABC transporter" evidence="12">
    <location>
        <begin position="503"/>
        <end position="736"/>
    </location>
</feature>
<dbReference type="EMBL" id="JBIAWJ010000027">
    <property type="protein sequence ID" value="MFF4526613.1"/>
    <property type="molecule type" value="Genomic_DNA"/>
</dbReference>
<evidence type="ECO:0000313" key="13">
    <source>
        <dbReference type="EMBL" id="MFF4526613.1"/>
    </source>
</evidence>
<dbReference type="InterPro" id="IPR011701">
    <property type="entry name" value="MFS"/>
</dbReference>
<comment type="caution">
    <text evidence="13">The sequence shown here is derived from an EMBL/GenBank/DDBJ whole genome shotgun (WGS) entry which is preliminary data.</text>
</comment>
<dbReference type="InterPro" id="IPR003593">
    <property type="entry name" value="AAA+_ATPase"/>
</dbReference>
<evidence type="ECO:0000256" key="4">
    <source>
        <dbReference type="ARBA" id="ARBA00022692"/>
    </source>
</evidence>
<dbReference type="PROSITE" id="PS50850">
    <property type="entry name" value="MFS"/>
    <property type="match status" value="1"/>
</dbReference>
<keyword evidence="6 13" id="KW-0067">ATP-binding</keyword>
<evidence type="ECO:0000256" key="8">
    <source>
        <dbReference type="ARBA" id="ARBA00022989"/>
    </source>
</evidence>
<feature type="transmembrane region" description="Helical" evidence="10">
    <location>
        <begin position="418"/>
        <end position="440"/>
    </location>
</feature>
<dbReference type="CDD" id="cd03224">
    <property type="entry name" value="ABC_TM1139_LivF_branched"/>
    <property type="match status" value="1"/>
</dbReference>
<dbReference type="GO" id="GO:0005524">
    <property type="term" value="F:ATP binding"/>
    <property type="evidence" value="ECO:0007669"/>
    <property type="project" value="UniProtKB-KW"/>
</dbReference>
<name>A0ABW6UT20_9ACTN</name>
<dbReference type="PANTHER" id="PTHR43820:SF4">
    <property type="entry name" value="HIGH-AFFINITY BRANCHED-CHAIN AMINO ACID TRANSPORT ATP-BINDING PROTEIN LIVF"/>
    <property type="match status" value="1"/>
</dbReference>
<feature type="transmembrane region" description="Helical" evidence="10">
    <location>
        <begin position="100"/>
        <end position="123"/>
    </location>
</feature>
<keyword evidence="3" id="KW-0813">Transport</keyword>
<dbReference type="InterPro" id="IPR003439">
    <property type="entry name" value="ABC_transporter-like_ATP-bd"/>
</dbReference>
<evidence type="ECO:0000259" key="12">
    <source>
        <dbReference type="PROSITE" id="PS50893"/>
    </source>
</evidence>
<dbReference type="PROSITE" id="PS00211">
    <property type="entry name" value="ABC_TRANSPORTER_1"/>
    <property type="match status" value="1"/>
</dbReference>
<dbReference type="Gene3D" id="1.20.1250.20">
    <property type="entry name" value="MFS general substrate transporter like domains"/>
    <property type="match status" value="1"/>
</dbReference>
<sequence>MTATDQGPETTEKATTFSVAGFTEEIERSTAAMAEQGRDIAGVNGEVDKRSLLRMLREEKAPLYPMLALFLLSLSDLLHGQAFGVYQPDIARTFGLGPQFFTTVSLITQVVALVVPLTVARYVQNRPARAMVMLVSAGLWCVLTGYTAVIPGSLMLTGVILLDSATTSANHTVSGSLMVDLYPPRARVRVLSVLSMGAIAAGLVAPGIVFLLSGPLALTWRGAFLVLAALALVCFLLSLGLRDPGYGTRDTELIRAAVRENAGAVDDTRAVEPPGLTVFEALRRILAIRSMRLLFTSGMVGAIATPISTYLVFYYTDRFGLDAAQRALLQGSTSVVGLLSFVLLAPVGDRLYQRDPKLIFYASGAVSLLGIVLSAAQVFASTVSLMVALSLAGTALGGLSGPAMAVGTMSLVPANLRAHVGAVTALFSLGGVAIGTVLIGGLAGGVGIPLAVAIGSVPSVIGVLLTMRAGRHVRADLDSMIEAVIEEETVQRIHSGGGRLPTLACRGLDYSYGPTQVLFGVDFAVDEGEMVALLGVNGAGKSTLLRAISGLGLPDRGSVRFQGHDITYIDAERRTELGITQIPGGKAVFGDLTVADNLRCFGYTAGRSRRNREAAIDQVFAGFPQLAELRNQKAGTLSGGQQQMLGMGKALILRPKLLLIDELSLGLAPVVVGELLDMVRAINAAGTAVVLVEQSVNVALNLAEHAYFMEKGQIRFDGSSRDLLAKTDLLRAVFLSGASAGDVPGVDTEERS</sequence>
<dbReference type="Proteomes" id="UP001602058">
    <property type="component" value="Unassembled WGS sequence"/>
</dbReference>
<dbReference type="CDD" id="cd06174">
    <property type="entry name" value="MFS"/>
    <property type="match status" value="1"/>
</dbReference>
<keyword evidence="7" id="KW-0029">Amino-acid transport</keyword>
<feature type="transmembrane region" description="Helical" evidence="10">
    <location>
        <begin position="446"/>
        <end position="465"/>
    </location>
</feature>
<evidence type="ECO:0000256" key="10">
    <source>
        <dbReference type="SAM" id="Phobius"/>
    </source>
</evidence>
<evidence type="ECO:0000256" key="3">
    <source>
        <dbReference type="ARBA" id="ARBA00022448"/>
    </source>
</evidence>
<dbReference type="RefSeq" id="WP_351084838.1">
    <property type="nucleotide sequence ID" value="NZ_JBEOZG010000028.1"/>
</dbReference>
<evidence type="ECO:0000256" key="1">
    <source>
        <dbReference type="ARBA" id="ARBA00004651"/>
    </source>
</evidence>
<evidence type="ECO:0000256" key="5">
    <source>
        <dbReference type="ARBA" id="ARBA00022741"/>
    </source>
</evidence>
<feature type="transmembrane region" description="Helical" evidence="10">
    <location>
        <begin position="293"/>
        <end position="315"/>
    </location>
</feature>
<accession>A0ABW6UT20</accession>
<proteinExistence type="inferred from homology"/>
<feature type="transmembrane region" description="Helical" evidence="10">
    <location>
        <begin position="61"/>
        <end position="80"/>
    </location>
</feature>
<keyword evidence="8 10" id="KW-1133">Transmembrane helix</keyword>
<evidence type="ECO:0000256" key="6">
    <source>
        <dbReference type="ARBA" id="ARBA00022840"/>
    </source>
</evidence>
<dbReference type="InterPro" id="IPR036259">
    <property type="entry name" value="MFS_trans_sf"/>
</dbReference>
<dbReference type="InterPro" id="IPR027417">
    <property type="entry name" value="P-loop_NTPase"/>
</dbReference>
<gene>
    <name evidence="13" type="ORF">ACFY1D_35065</name>
</gene>
<dbReference type="Pfam" id="PF00005">
    <property type="entry name" value="ABC_tran"/>
    <property type="match status" value="1"/>
</dbReference>
<reference evidence="13 14" key="1">
    <citation type="submission" date="2024-10" db="EMBL/GenBank/DDBJ databases">
        <title>The Natural Products Discovery Center: Release of the First 8490 Sequenced Strains for Exploring Actinobacteria Biosynthetic Diversity.</title>
        <authorList>
            <person name="Kalkreuter E."/>
            <person name="Kautsar S.A."/>
            <person name="Yang D."/>
            <person name="Bader C.D."/>
            <person name="Teijaro C.N."/>
            <person name="Fluegel L."/>
            <person name="Davis C.M."/>
            <person name="Simpson J.R."/>
            <person name="Lauterbach L."/>
            <person name="Steele A.D."/>
            <person name="Gui C."/>
            <person name="Meng S."/>
            <person name="Li G."/>
            <person name="Viehrig K."/>
            <person name="Ye F."/>
            <person name="Su P."/>
            <person name="Kiefer A.F."/>
            <person name="Nichols A."/>
            <person name="Cepeda A.J."/>
            <person name="Yan W."/>
            <person name="Fan B."/>
            <person name="Jiang Y."/>
            <person name="Adhikari A."/>
            <person name="Zheng C.-J."/>
            <person name="Schuster L."/>
            <person name="Cowan T.M."/>
            <person name="Smanski M.J."/>
            <person name="Chevrette M.G."/>
            <person name="De Carvalho L.P.S."/>
            <person name="Shen B."/>
        </authorList>
    </citation>
    <scope>NUCLEOTIDE SEQUENCE [LARGE SCALE GENOMIC DNA]</scope>
    <source>
        <strain evidence="13 14">NPDC001390</strain>
    </source>
</reference>
<dbReference type="InterPro" id="IPR052156">
    <property type="entry name" value="BCAA_Transport_ATP-bd_LivF"/>
</dbReference>
<organism evidence="13 14">
    <name type="scientific">Streptomyces bluensis</name>
    <dbReference type="NCBI Taxonomy" id="33897"/>
    <lineage>
        <taxon>Bacteria</taxon>
        <taxon>Bacillati</taxon>
        <taxon>Actinomycetota</taxon>
        <taxon>Actinomycetes</taxon>
        <taxon>Kitasatosporales</taxon>
        <taxon>Streptomycetaceae</taxon>
        <taxon>Streptomyces</taxon>
    </lineage>
</organism>
<feature type="transmembrane region" description="Helical" evidence="10">
    <location>
        <begin position="218"/>
        <end position="239"/>
    </location>
</feature>
<keyword evidence="4 10" id="KW-0812">Transmembrane</keyword>
<dbReference type="Gene3D" id="3.40.50.300">
    <property type="entry name" value="P-loop containing nucleotide triphosphate hydrolases"/>
    <property type="match status" value="1"/>
</dbReference>
<comment type="similarity">
    <text evidence="2">Belongs to the ABC transporter superfamily.</text>
</comment>
<dbReference type="SMART" id="SM00382">
    <property type="entry name" value="AAA"/>
    <property type="match status" value="1"/>
</dbReference>
<keyword evidence="9 10" id="KW-0472">Membrane</keyword>
<feature type="transmembrane region" description="Helical" evidence="10">
    <location>
        <begin position="191"/>
        <end position="212"/>
    </location>
</feature>
<evidence type="ECO:0000256" key="2">
    <source>
        <dbReference type="ARBA" id="ARBA00005417"/>
    </source>
</evidence>
<evidence type="ECO:0000256" key="7">
    <source>
        <dbReference type="ARBA" id="ARBA00022970"/>
    </source>
</evidence>
<dbReference type="Pfam" id="PF07690">
    <property type="entry name" value="MFS_1"/>
    <property type="match status" value="1"/>
</dbReference>
<feature type="transmembrane region" description="Helical" evidence="10">
    <location>
        <begin position="130"/>
        <end position="149"/>
    </location>
</feature>
<keyword evidence="14" id="KW-1185">Reference proteome</keyword>
<feature type="transmembrane region" description="Helical" evidence="10">
    <location>
        <begin position="385"/>
        <end position="406"/>
    </location>
</feature>
<keyword evidence="5" id="KW-0547">Nucleotide-binding</keyword>
<dbReference type="InterPro" id="IPR020846">
    <property type="entry name" value="MFS_dom"/>
</dbReference>